<dbReference type="PROSITE" id="PS51257">
    <property type="entry name" value="PROKAR_LIPOPROTEIN"/>
    <property type="match status" value="1"/>
</dbReference>
<evidence type="ECO:0000256" key="1">
    <source>
        <dbReference type="SAM" id="SignalP"/>
    </source>
</evidence>
<dbReference type="Gene3D" id="2.60.120.380">
    <property type="match status" value="1"/>
</dbReference>
<dbReference type="EMBL" id="JBIGHX010000001">
    <property type="protein sequence ID" value="MFG6460377.1"/>
    <property type="molecule type" value="Genomic_DNA"/>
</dbReference>
<proteinExistence type="predicted"/>
<evidence type="ECO:0000313" key="2">
    <source>
        <dbReference type="EMBL" id="MFG6460377.1"/>
    </source>
</evidence>
<reference evidence="2 3" key="1">
    <citation type="submission" date="2024-08" db="EMBL/GenBank/DDBJ databases">
        <authorList>
            <person name="Lu H."/>
        </authorList>
    </citation>
    <scope>NUCLEOTIDE SEQUENCE [LARGE SCALE GENOMIC DNA]</scope>
    <source>
        <strain evidence="2 3">DXS20W</strain>
    </source>
</reference>
<dbReference type="RefSeq" id="WP_394509188.1">
    <property type="nucleotide sequence ID" value="NZ_JBIGHX010000001.1"/>
</dbReference>
<dbReference type="Gene3D" id="2.60.40.1120">
    <property type="entry name" value="Carboxypeptidase-like, regulatory domain"/>
    <property type="match status" value="1"/>
</dbReference>
<dbReference type="Pfam" id="PF13620">
    <property type="entry name" value="CarboxypepD_reg"/>
    <property type="match status" value="1"/>
</dbReference>
<organism evidence="2 3">
    <name type="scientific">Pelomonas lactea</name>
    <dbReference type="NCBI Taxonomy" id="3299030"/>
    <lineage>
        <taxon>Bacteria</taxon>
        <taxon>Pseudomonadati</taxon>
        <taxon>Pseudomonadota</taxon>
        <taxon>Betaproteobacteria</taxon>
        <taxon>Burkholderiales</taxon>
        <taxon>Sphaerotilaceae</taxon>
        <taxon>Roseateles</taxon>
    </lineage>
</organism>
<evidence type="ECO:0000313" key="3">
    <source>
        <dbReference type="Proteomes" id="UP001606302"/>
    </source>
</evidence>
<comment type="caution">
    <text evidence="2">The sequence shown here is derived from an EMBL/GenBank/DDBJ whole genome shotgun (WGS) entry which is preliminary data.</text>
</comment>
<keyword evidence="1" id="KW-0732">Signal</keyword>
<dbReference type="SUPFAM" id="SSF49464">
    <property type="entry name" value="Carboxypeptidase regulatory domain-like"/>
    <property type="match status" value="2"/>
</dbReference>
<keyword evidence="3" id="KW-1185">Reference proteome</keyword>
<protein>
    <submittedName>
        <fullName evidence="2">Carboxypeptidase regulatory-like domain-containing protein</fullName>
    </submittedName>
</protein>
<feature type="chain" id="PRO_5046402090" evidence="1">
    <location>
        <begin position="24"/>
        <end position="702"/>
    </location>
</feature>
<accession>A0ABW7GEM7</accession>
<name>A0ABW7GEM7_9BURK</name>
<gene>
    <name evidence="2" type="ORF">ACG04Q_02260</name>
</gene>
<dbReference type="InterPro" id="IPR008969">
    <property type="entry name" value="CarboxyPept-like_regulatory"/>
</dbReference>
<sequence>MTMNKRCLGAAAAAVLALLSACGGGDSSGPTAMVATADTMSLGTGQSASALANDTVGGAAARVGTGGNATIAFTGTLPAGVSVTDGVVAVARGAVPGSYTLNYQLCEAASPSNCSAAAVTLTVPKPPITAGADTVTLGAGESASVLANDQLDGIAAAGATVTASTTGTWPAGVTLGADGQLQVGATAAAGASTLGYRICQTASPTNCADGSVNLSVVVRVAVSGRVLDGLTGAALPGIAVTLGARTATTDAQGAFSLAGVSPAARAVVNFTGTGYGESTRIVAVGDNGASGVLARLVPVTASATLDAATGGTVSNTAGTARVVLAAASLAKADGSVLTGNATVRITAIDPSLDSSLMPGDYTAMSGGNPVSIESYGALGVQITDAAGAAANLRTGQTATIRIPLATRDANPPATIPLFHFDTASGRWAQEGSATLQGTGANRYYEGTVSHFSTWNADRISETVWVNGCVSNDAGARVAGASITSDGIDYSGTSSALTDANGAFRIAVRANSLATLIAFKSPLLSNTVRVTSGSGELTLTDCLVLAANANGVSIKLTWGANPRDLDSHLWTPSGAHVYYSSKGQLAAAPFANLDVDDTSSFGPEVVTLTKLMVGTYKYAVRNYSGYGSGPIAASGARVELILPGGRTELFVPPATGETAQTDYWTLFDLTVDAQCNVTLTRTEAYTGTTPTVPTATPVYCSRS</sequence>
<feature type="signal peptide" evidence="1">
    <location>
        <begin position="1"/>
        <end position="23"/>
    </location>
</feature>
<dbReference type="Proteomes" id="UP001606302">
    <property type="component" value="Unassembled WGS sequence"/>
</dbReference>